<dbReference type="GO" id="GO:0009611">
    <property type="term" value="P:response to wounding"/>
    <property type="evidence" value="ECO:0007669"/>
    <property type="project" value="EnsemblPlants"/>
</dbReference>
<evidence type="ECO:0000259" key="1">
    <source>
        <dbReference type="PROSITE" id="PS50106"/>
    </source>
</evidence>
<proteinExistence type="predicted"/>
<name>A0A388K9C2_CHABU</name>
<dbReference type="AlphaFoldDB" id="A0A388K9C2"/>
<dbReference type="GO" id="GO:0010206">
    <property type="term" value="P:photosystem II repair"/>
    <property type="evidence" value="ECO:0007669"/>
    <property type="project" value="EnsemblPlants"/>
</dbReference>
<dbReference type="SUPFAM" id="SSF48452">
    <property type="entry name" value="TPR-like"/>
    <property type="match status" value="1"/>
</dbReference>
<evidence type="ECO:0000313" key="3">
    <source>
        <dbReference type="Proteomes" id="UP000265515"/>
    </source>
</evidence>
<dbReference type="EMBL" id="BFEA01000077">
    <property type="protein sequence ID" value="GBG66662.1"/>
    <property type="molecule type" value="Genomic_DNA"/>
</dbReference>
<dbReference type="Proteomes" id="UP000265515">
    <property type="component" value="Unassembled WGS sequence"/>
</dbReference>
<dbReference type="InterPro" id="IPR011990">
    <property type="entry name" value="TPR-like_helical_dom_sf"/>
</dbReference>
<dbReference type="GO" id="GO:0098572">
    <property type="term" value="C:stromal side of plastid thylakoid membrane"/>
    <property type="evidence" value="ECO:0007669"/>
    <property type="project" value="EnsemblPlants"/>
</dbReference>
<dbReference type="Gene3D" id="2.30.42.10">
    <property type="match status" value="1"/>
</dbReference>
<protein>
    <recommendedName>
        <fullName evidence="1">PDZ domain-containing protein</fullName>
    </recommendedName>
</protein>
<accession>A0A388K9C2</accession>
<evidence type="ECO:0000313" key="2">
    <source>
        <dbReference type="EMBL" id="GBG66662.1"/>
    </source>
</evidence>
<dbReference type="STRING" id="69332.A0A388K9C2"/>
<dbReference type="NCBIfam" id="NF047558">
    <property type="entry name" value="TPR_END_plus"/>
    <property type="match status" value="1"/>
</dbReference>
<dbReference type="OrthoDB" id="439127at2759"/>
<dbReference type="PANTHER" id="PTHR47661">
    <property type="entry name" value="PHOSPHOGLUCAN PHOSPHATASE LSF1, CHLOROPLASTIC"/>
    <property type="match status" value="1"/>
</dbReference>
<dbReference type="Gene3D" id="1.25.40.10">
    <property type="entry name" value="Tetratricopeptide repeat domain"/>
    <property type="match status" value="1"/>
</dbReference>
<organism evidence="2 3">
    <name type="scientific">Chara braunii</name>
    <name type="common">Braun's stonewort</name>
    <dbReference type="NCBI Taxonomy" id="69332"/>
    <lineage>
        <taxon>Eukaryota</taxon>
        <taxon>Viridiplantae</taxon>
        <taxon>Streptophyta</taxon>
        <taxon>Charophyceae</taxon>
        <taxon>Charales</taxon>
        <taxon>Characeae</taxon>
        <taxon>Chara</taxon>
    </lineage>
</organism>
<comment type="caution">
    <text evidence="2">The sequence shown here is derived from an EMBL/GenBank/DDBJ whole genome shotgun (WGS) entry which is preliminary data.</text>
</comment>
<dbReference type="OMA" id="NIACCFS"/>
<dbReference type="GO" id="GO:0009644">
    <property type="term" value="P:response to high light intensity"/>
    <property type="evidence" value="ECO:0007669"/>
    <property type="project" value="EnsemblPlants"/>
</dbReference>
<sequence length="361" mass="38747">MAVRAVVGTAMAAGGATAATVAVATSRAAGASSSSSSSSSLALTPAALHHGCHVASRSSLTIRRSTLFGVMESEWQAGSAAKGMAAGHRQPSTTTTGFARSGTPGTAMAALKEDEYEIEVEKPIGLKFYKGADGGTYVDAIAPSGNADKTGMVEVGDKVLETSATFGTDMWPAAEYGRTMYALRTRIGTIALKMQKKYGKREGVAVAADKFQEERRSGNYEAGTREIQYRNYMKKQEERQLRKTELNKGLQLYKARKYEEALLSFGTVLGLNPEPTEEGVANYNVACCYSKLNQIDQALNALDGAMAAGFEDYKMVRTDPDLEAVRKSEKFAPLINRYDEPFINENAVAAIKGLFGMFGNK</sequence>
<dbReference type="GO" id="GO:0031969">
    <property type="term" value="C:chloroplast membrane"/>
    <property type="evidence" value="ECO:0007669"/>
    <property type="project" value="EnsemblPlants"/>
</dbReference>
<gene>
    <name evidence="2" type="ORF">CBR_g66797</name>
</gene>
<dbReference type="PROSITE" id="PS50106">
    <property type="entry name" value="PDZ"/>
    <property type="match status" value="1"/>
</dbReference>
<reference evidence="2 3" key="1">
    <citation type="journal article" date="2018" name="Cell">
        <title>The Chara Genome: Secondary Complexity and Implications for Plant Terrestrialization.</title>
        <authorList>
            <person name="Nishiyama T."/>
            <person name="Sakayama H."/>
            <person name="Vries J.D."/>
            <person name="Buschmann H."/>
            <person name="Saint-Marcoux D."/>
            <person name="Ullrich K.K."/>
            <person name="Haas F.B."/>
            <person name="Vanderstraeten L."/>
            <person name="Becker D."/>
            <person name="Lang D."/>
            <person name="Vosolsobe S."/>
            <person name="Rombauts S."/>
            <person name="Wilhelmsson P.K.I."/>
            <person name="Janitza P."/>
            <person name="Kern R."/>
            <person name="Heyl A."/>
            <person name="Rumpler F."/>
            <person name="Villalobos L.I.A.C."/>
            <person name="Clay J.M."/>
            <person name="Skokan R."/>
            <person name="Toyoda A."/>
            <person name="Suzuki Y."/>
            <person name="Kagoshima H."/>
            <person name="Schijlen E."/>
            <person name="Tajeshwar N."/>
            <person name="Catarino B."/>
            <person name="Hetherington A.J."/>
            <person name="Saltykova A."/>
            <person name="Bonnot C."/>
            <person name="Breuninger H."/>
            <person name="Symeonidi A."/>
            <person name="Radhakrishnan G.V."/>
            <person name="Van Nieuwerburgh F."/>
            <person name="Deforce D."/>
            <person name="Chang C."/>
            <person name="Karol K.G."/>
            <person name="Hedrich R."/>
            <person name="Ulvskov P."/>
            <person name="Glockner G."/>
            <person name="Delwiche C.F."/>
            <person name="Petrasek J."/>
            <person name="Van de Peer Y."/>
            <person name="Friml J."/>
            <person name="Beilby M."/>
            <person name="Dolan L."/>
            <person name="Kohara Y."/>
            <person name="Sugano S."/>
            <person name="Fujiyama A."/>
            <person name="Delaux P.-M."/>
            <person name="Quint M."/>
            <person name="TheiBen G."/>
            <person name="Hagemann M."/>
            <person name="Harholt J."/>
            <person name="Dunand C."/>
            <person name="Zachgo S."/>
            <person name="Langdale J."/>
            <person name="Maumus F."/>
            <person name="Straeten D.V.D."/>
            <person name="Gould S.B."/>
            <person name="Rensing S.A."/>
        </authorList>
    </citation>
    <scope>NUCLEOTIDE SEQUENCE [LARGE SCALE GENOMIC DNA]</scope>
    <source>
        <strain evidence="2 3">S276</strain>
    </source>
</reference>
<dbReference type="InterPro" id="IPR001478">
    <property type="entry name" value="PDZ"/>
</dbReference>
<dbReference type="SUPFAM" id="SSF50156">
    <property type="entry name" value="PDZ domain-like"/>
    <property type="match status" value="1"/>
</dbReference>
<dbReference type="GO" id="GO:0010207">
    <property type="term" value="P:photosystem II assembly"/>
    <property type="evidence" value="ECO:0007669"/>
    <property type="project" value="EnsemblPlants"/>
</dbReference>
<dbReference type="GO" id="GO:0009575">
    <property type="term" value="C:chromoplast stroma"/>
    <property type="evidence" value="ECO:0007669"/>
    <property type="project" value="EnsemblPlants"/>
</dbReference>
<dbReference type="GO" id="GO:0009570">
    <property type="term" value="C:chloroplast stroma"/>
    <property type="evidence" value="ECO:0007669"/>
    <property type="project" value="EnsemblPlants"/>
</dbReference>
<dbReference type="PANTHER" id="PTHR47661:SF3">
    <property type="entry name" value="PROTEIN CONTAINING PDZ DOMAIN, A K-BOX DOMAIN, AND A TPR REGION"/>
    <property type="match status" value="1"/>
</dbReference>
<dbReference type="InterPro" id="IPR036034">
    <property type="entry name" value="PDZ_sf"/>
</dbReference>
<dbReference type="Gramene" id="GBG66662">
    <property type="protein sequence ID" value="GBG66662"/>
    <property type="gene ID" value="CBR_g66797"/>
</dbReference>
<keyword evidence="3" id="KW-1185">Reference proteome</keyword>
<feature type="domain" description="PDZ" evidence="1">
    <location>
        <begin position="108"/>
        <end position="198"/>
    </location>
</feature>